<dbReference type="OrthoDB" id="20830at2759"/>
<dbReference type="AlphaFoldDB" id="F4PHJ1"/>
<dbReference type="RefSeq" id="XP_004363026.1">
    <property type="nucleotide sequence ID" value="XM_004362969.1"/>
</dbReference>
<organism evidence="2 3">
    <name type="scientific">Cavenderia fasciculata</name>
    <name type="common">Slime mold</name>
    <name type="synonym">Dictyostelium fasciculatum</name>
    <dbReference type="NCBI Taxonomy" id="261658"/>
    <lineage>
        <taxon>Eukaryota</taxon>
        <taxon>Amoebozoa</taxon>
        <taxon>Evosea</taxon>
        <taxon>Eumycetozoa</taxon>
        <taxon>Dictyostelia</taxon>
        <taxon>Acytosteliales</taxon>
        <taxon>Cavenderiaceae</taxon>
        <taxon>Cavenderia</taxon>
    </lineage>
</organism>
<dbReference type="EMBL" id="GL883006">
    <property type="protein sequence ID" value="EGG25175.1"/>
    <property type="molecule type" value="Genomic_DNA"/>
</dbReference>
<evidence type="ECO:0000313" key="2">
    <source>
        <dbReference type="EMBL" id="EGG25175.1"/>
    </source>
</evidence>
<gene>
    <name evidence="2" type="ORF">DFA_03423</name>
</gene>
<dbReference type="STRING" id="1054147.F4PHJ1"/>
<feature type="region of interest" description="Disordered" evidence="1">
    <location>
        <begin position="1"/>
        <end position="43"/>
    </location>
</feature>
<feature type="region of interest" description="Disordered" evidence="1">
    <location>
        <begin position="76"/>
        <end position="179"/>
    </location>
</feature>
<name>F4PHJ1_CACFS</name>
<dbReference type="OMA" id="RYSNRFT"/>
<protein>
    <recommendedName>
        <fullName evidence="4">DNA-directed RNA polymerase III subunit</fullName>
    </recommendedName>
</protein>
<feature type="compositionally biased region" description="Basic and acidic residues" evidence="1">
    <location>
        <begin position="15"/>
        <end position="25"/>
    </location>
</feature>
<sequence>MNRRGGNRDDDDEDDGKKDEQENTKIPKPLFPPRKDIPPIPNLDNPAFEPSFIYKQRFRMSVYQLKPVEVKKDKIDRYSQSFTSSRDTGQSLENSLPLHSGYFPTELTVTKRKKRKSMMTNVNKTLDGLQNLENQGEEEEEVEEDEEESDMEDEEYARGEDMDDDEDISVSGGEEEGTF</sequence>
<keyword evidence="3" id="KW-1185">Reference proteome</keyword>
<feature type="compositionally biased region" description="Acidic residues" evidence="1">
    <location>
        <begin position="135"/>
        <end position="179"/>
    </location>
</feature>
<dbReference type="GeneID" id="14877333"/>
<proteinExistence type="predicted"/>
<dbReference type="KEGG" id="dfa:DFA_03423"/>
<evidence type="ECO:0000256" key="1">
    <source>
        <dbReference type="SAM" id="MobiDB-lite"/>
    </source>
</evidence>
<feature type="compositionally biased region" description="Polar residues" evidence="1">
    <location>
        <begin position="78"/>
        <end position="94"/>
    </location>
</feature>
<evidence type="ECO:0008006" key="4">
    <source>
        <dbReference type="Google" id="ProtNLM"/>
    </source>
</evidence>
<accession>F4PHJ1</accession>
<reference evidence="3" key="1">
    <citation type="journal article" date="2011" name="Genome Res.">
        <title>Phylogeny-wide analysis of social amoeba genomes highlights ancient origins for complex intercellular communication.</title>
        <authorList>
            <person name="Heidel A.J."/>
            <person name="Lawal H.M."/>
            <person name="Felder M."/>
            <person name="Schilde C."/>
            <person name="Helps N.R."/>
            <person name="Tunggal B."/>
            <person name="Rivero F."/>
            <person name="John U."/>
            <person name="Schleicher M."/>
            <person name="Eichinger L."/>
            <person name="Platzer M."/>
            <person name="Noegel A.A."/>
            <person name="Schaap P."/>
            <person name="Gloeckner G."/>
        </authorList>
    </citation>
    <scope>NUCLEOTIDE SEQUENCE [LARGE SCALE GENOMIC DNA]</scope>
    <source>
        <strain evidence="3">SH3</strain>
    </source>
</reference>
<dbReference type="Proteomes" id="UP000007797">
    <property type="component" value="Unassembled WGS sequence"/>
</dbReference>
<evidence type="ECO:0000313" key="3">
    <source>
        <dbReference type="Proteomes" id="UP000007797"/>
    </source>
</evidence>